<dbReference type="PANTHER" id="PTHR34154">
    <property type="entry name" value="ALKALI-SENSITIVE LINKAGE PROTEIN 1"/>
    <property type="match status" value="1"/>
</dbReference>
<dbReference type="InParanoid" id="F0XIT4"/>
<feature type="domain" description="Asl1-like glycosyl hydrolase catalytic" evidence="2">
    <location>
        <begin position="30"/>
        <end position="306"/>
    </location>
</feature>
<dbReference type="PANTHER" id="PTHR34154:SF3">
    <property type="entry name" value="ALKALI-SENSITIVE LINKAGE PROTEIN 1"/>
    <property type="match status" value="1"/>
</dbReference>
<sequence>MRSSIFTLSALPALYGLFSSATATSSAKRGLVFTPNASHPQDNYIWALSPSDLTWYYNYGYSPSPAFSNVTQDAFEFVPMLWGAPSDTSDTTFLDAVKSLISGGTNISHVLAFNEPDGSTQNGGSNVDPTVAAKVWVSNIIPLQKQGVKVGLPACTGGTEAIPWLNQMLANCSELISTSDKTANCTYDFIPLHWYGNFEGLASHIGTYAAAYGISVAFPVFPPARPNANLDSFPNASLWITEYNLDNQDLASSQSFYNTSAEYLDRLAYIERYSYFGAFRASASNVGPNAAMLSAGGKLTDIGAWYLGEEATGVSPTSTSSSAASRSWNGHSFGWDMLVTTLSVLLVTCC</sequence>
<keyword evidence="1" id="KW-0732">Signal</keyword>
<evidence type="ECO:0000313" key="4">
    <source>
        <dbReference type="Proteomes" id="UP000007796"/>
    </source>
</evidence>
<feature type="signal peptide" evidence="1">
    <location>
        <begin position="1"/>
        <end position="23"/>
    </location>
</feature>
<dbReference type="HOGENOM" id="CLU_040908_3_2_1"/>
<dbReference type="GeneID" id="25975380"/>
<dbReference type="eggNOG" id="ENOG502S2W1">
    <property type="taxonomic scope" value="Eukaryota"/>
</dbReference>
<dbReference type="GO" id="GO:0009277">
    <property type="term" value="C:fungal-type cell wall"/>
    <property type="evidence" value="ECO:0007669"/>
    <property type="project" value="TreeGrafter"/>
</dbReference>
<dbReference type="RefSeq" id="XP_014171829.1">
    <property type="nucleotide sequence ID" value="XM_014316354.1"/>
</dbReference>
<evidence type="ECO:0000256" key="1">
    <source>
        <dbReference type="SAM" id="SignalP"/>
    </source>
</evidence>
<evidence type="ECO:0000259" key="2">
    <source>
        <dbReference type="Pfam" id="PF11790"/>
    </source>
</evidence>
<dbReference type="Pfam" id="PF11790">
    <property type="entry name" value="Glyco_hydro_cc"/>
    <property type="match status" value="1"/>
</dbReference>
<feature type="chain" id="PRO_5003260711" description="Asl1-like glycosyl hydrolase catalytic domain-containing protein" evidence="1">
    <location>
        <begin position="24"/>
        <end position="350"/>
    </location>
</feature>
<dbReference type="STRING" id="655863.F0XIT4"/>
<reference evidence="3 4" key="1">
    <citation type="journal article" date="2011" name="Proc. Natl. Acad. Sci. U.S.A.">
        <title>Genome and transcriptome analyses of the mountain pine beetle-fungal symbiont Grosmannia clavigera, a lodgepole pine pathogen.</title>
        <authorList>
            <person name="DiGuistini S."/>
            <person name="Wang Y."/>
            <person name="Liao N.Y."/>
            <person name="Taylor G."/>
            <person name="Tanguay P."/>
            <person name="Feau N."/>
            <person name="Henrissat B."/>
            <person name="Chan S.K."/>
            <person name="Hesse-Orce U."/>
            <person name="Alamouti S.M."/>
            <person name="Tsui C.K.M."/>
            <person name="Docking R.T."/>
            <person name="Levasseur A."/>
            <person name="Haridas S."/>
            <person name="Robertson G."/>
            <person name="Birol I."/>
            <person name="Holt R.A."/>
            <person name="Marra M.A."/>
            <person name="Hamelin R.C."/>
            <person name="Hirst M."/>
            <person name="Jones S.J.M."/>
            <person name="Bohlmann J."/>
            <person name="Breuil C."/>
        </authorList>
    </citation>
    <scope>NUCLEOTIDE SEQUENCE [LARGE SCALE GENOMIC DNA]</scope>
    <source>
        <strain evidence="4">kw1407 / UAMH 11150</strain>
    </source>
</reference>
<dbReference type="SUPFAM" id="SSF51445">
    <property type="entry name" value="(Trans)glycosidases"/>
    <property type="match status" value="1"/>
</dbReference>
<evidence type="ECO:0000313" key="3">
    <source>
        <dbReference type="EMBL" id="EFX02347.1"/>
    </source>
</evidence>
<dbReference type="InterPro" id="IPR024655">
    <property type="entry name" value="Asl1_glyco_hydro_catalytic"/>
</dbReference>
<dbReference type="OrthoDB" id="43654at2759"/>
<dbReference type="GO" id="GO:0071966">
    <property type="term" value="P:fungal-type cell wall polysaccharide metabolic process"/>
    <property type="evidence" value="ECO:0007669"/>
    <property type="project" value="TreeGrafter"/>
</dbReference>
<name>F0XIT4_GROCL</name>
<dbReference type="Gene3D" id="3.20.20.80">
    <property type="entry name" value="Glycosidases"/>
    <property type="match status" value="1"/>
</dbReference>
<dbReference type="AlphaFoldDB" id="F0XIT4"/>
<dbReference type="InterPro" id="IPR017853">
    <property type="entry name" value="GH"/>
</dbReference>
<gene>
    <name evidence="3" type="ORF">CMQ_2396</name>
</gene>
<dbReference type="EMBL" id="GL629782">
    <property type="protein sequence ID" value="EFX02347.1"/>
    <property type="molecule type" value="Genomic_DNA"/>
</dbReference>
<organism evidence="4">
    <name type="scientific">Grosmannia clavigera (strain kw1407 / UAMH 11150)</name>
    <name type="common">Blue stain fungus</name>
    <name type="synonym">Graphiocladiella clavigera</name>
    <dbReference type="NCBI Taxonomy" id="655863"/>
    <lineage>
        <taxon>Eukaryota</taxon>
        <taxon>Fungi</taxon>
        <taxon>Dikarya</taxon>
        <taxon>Ascomycota</taxon>
        <taxon>Pezizomycotina</taxon>
        <taxon>Sordariomycetes</taxon>
        <taxon>Sordariomycetidae</taxon>
        <taxon>Ophiostomatales</taxon>
        <taxon>Ophiostomataceae</taxon>
        <taxon>Leptographium</taxon>
    </lineage>
</organism>
<keyword evidence="4" id="KW-1185">Reference proteome</keyword>
<protein>
    <recommendedName>
        <fullName evidence="2">Asl1-like glycosyl hydrolase catalytic domain-containing protein</fullName>
    </recommendedName>
</protein>
<dbReference type="Proteomes" id="UP000007796">
    <property type="component" value="Unassembled WGS sequence"/>
</dbReference>
<dbReference type="InterPro" id="IPR053183">
    <property type="entry name" value="ASL1"/>
</dbReference>
<proteinExistence type="predicted"/>
<accession>F0XIT4</accession>